<dbReference type="InterPro" id="IPR036875">
    <property type="entry name" value="Znf_CCHC_sf"/>
</dbReference>
<dbReference type="GeneID" id="109705703"/>
<dbReference type="RefSeq" id="XP_020082042.1">
    <property type="nucleotide sequence ID" value="XM_020226453.1"/>
</dbReference>
<reference evidence="5" key="2">
    <citation type="submission" date="2025-08" db="UniProtKB">
        <authorList>
            <consortium name="RefSeq"/>
        </authorList>
    </citation>
    <scope>IDENTIFICATION</scope>
    <source>
        <tissue evidence="5">Leaf</tissue>
    </source>
</reference>
<reference evidence="4" key="1">
    <citation type="journal article" date="2015" name="Nat. Genet.">
        <title>The pineapple genome and the evolution of CAM photosynthesis.</title>
        <authorList>
            <person name="Ming R."/>
            <person name="VanBuren R."/>
            <person name="Wai C.M."/>
            <person name="Tang H."/>
            <person name="Schatz M.C."/>
            <person name="Bowers J.E."/>
            <person name="Lyons E."/>
            <person name="Wang M.L."/>
            <person name="Chen J."/>
            <person name="Biggers E."/>
            <person name="Zhang J."/>
            <person name="Huang L."/>
            <person name="Zhang L."/>
            <person name="Miao W."/>
            <person name="Zhang J."/>
            <person name="Ye Z."/>
            <person name="Miao C."/>
            <person name="Lin Z."/>
            <person name="Wang H."/>
            <person name="Zhou H."/>
            <person name="Yim W.C."/>
            <person name="Priest H.D."/>
            <person name="Zheng C."/>
            <person name="Woodhouse M."/>
            <person name="Edger P.P."/>
            <person name="Guyot R."/>
            <person name="Guo H.B."/>
            <person name="Guo H."/>
            <person name="Zheng G."/>
            <person name="Singh R."/>
            <person name="Sharma A."/>
            <person name="Min X."/>
            <person name="Zheng Y."/>
            <person name="Lee H."/>
            <person name="Gurtowski J."/>
            <person name="Sedlazeck F.J."/>
            <person name="Harkess A."/>
            <person name="McKain M.R."/>
            <person name="Liao Z."/>
            <person name="Fang J."/>
            <person name="Liu J."/>
            <person name="Zhang X."/>
            <person name="Zhang Q."/>
            <person name="Hu W."/>
            <person name="Qin Y."/>
            <person name="Wang K."/>
            <person name="Chen L.Y."/>
            <person name="Shirley N."/>
            <person name="Lin Y.R."/>
            <person name="Liu L.Y."/>
            <person name="Hernandez A.G."/>
            <person name="Wright C.L."/>
            <person name="Bulone V."/>
            <person name="Tuskan G.A."/>
            <person name="Heath K."/>
            <person name="Zee F."/>
            <person name="Moore P.H."/>
            <person name="Sunkar R."/>
            <person name="Leebens-Mack J.H."/>
            <person name="Mockler T."/>
            <person name="Bennetzen J.L."/>
            <person name="Freeling M."/>
            <person name="Sankoff D."/>
            <person name="Paterson A.H."/>
            <person name="Zhu X."/>
            <person name="Yang X."/>
            <person name="Smith J.A."/>
            <person name="Cushman J.C."/>
            <person name="Paull R.E."/>
            <person name="Yu Q."/>
        </authorList>
    </citation>
    <scope>NUCLEOTIDE SEQUENCE [LARGE SCALE GENOMIC DNA]</scope>
    <source>
        <strain evidence="4">cv. F153</strain>
    </source>
</reference>
<dbReference type="CDD" id="cd00303">
    <property type="entry name" value="retropepsin_like"/>
    <property type="match status" value="1"/>
</dbReference>
<dbReference type="Pfam" id="PF08284">
    <property type="entry name" value="RVP_2"/>
    <property type="match status" value="1"/>
</dbReference>
<dbReference type="PANTHER" id="PTHR15503">
    <property type="entry name" value="LDOC1 RELATED"/>
    <property type="match status" value="1"/>
</dbReference>
<feature type="domain" description="CCHC-type" evidence="3">
    <location>
        <begin position="72"/>
        <end position="87"/>
    </location>
</feature>
<feature type="compositionally biased region" description="Basic and acidic residues" evidence="2">
    <location>
        <begin position="1"/>
        <end position="14"/>
    </location>
</feature>
<accession>A0A6P5EFJ9</accession>
<feature type="region of interest" description="Disordered" evidence="2">
    <location>
        <begin position="1"/>
        <end position="47"/>
    </location>
</feature>
<dbReference type="PANTHER" id="PTHR15503:SF45">
    <property type="entry name" value="RNA-DIRECTED DNA POLYMERASE HOMOLOG"/>
    <property type="match status" value="1"/>
</dbReference>
<proteinExistence type="predicted"/>
<dbReference type="InterPro" id="IPR001878">
    <property type="entry name" value="Znf_CCHC"/>
</dbReference>
<gene>
    <name evidence="5" type="primary">LOC109705703</name>
</gene>
<dbReference type="PROSITE" id="PS50158">
    <property type="entry name" value="ZF_CCHC"/>
    <property type="match status" value="1"/>
</dbReference>
<evidence type="ECO:0000313" key="4">
    <source>
        <dbReference type="Proteomes" id="UP000515123"/>
    </source>
</evidence>
<evidence type="ECO:0000313" key="5">
    <source>
        <dbReference type="RefSeq" id="XP_020082042.1"/>
    </source>
</evidence>
<dbReference type="Proteomes" id="UP000515123">
    <property type="component" value="Unplaced"/>
</dbReference>
<dbReference type="SMART" id="SM00343">
    <property type="entry name" value="ZnF_C2HC"/>
    <property type="match status" value="2"/>
</dbReference>
<keyword evidence="1" id="KW-0862">Zinc</keyword>
<sequence>MRGVERDKDKEKSKKPPACGSTGQSSSKQPLWYPRSHWRGGRGQSRSQMTSFPCVICGGNHKSSDCSQRDGRCFRCGQARHMSWDCPGGASPTSSATLAKYAPRQLAGLPPAMSAGRASAPRQPEGSRASSGRVFATQVEEQSAVPEDVVAGIILINGIRARALFETGASHSFIGASFAKTHGMEIVHNYDYWWVNAPEHLFRVHEQCLACPVQIGEWIMPANLLVLKQMWRFDLILGVNWLSKYYASIDCDSKVITFREPGQEELVYQECKSSRFAVTVSAPRARKMIKSGCKAYLATIVDAQKEHPKLGNIRIACASWCLSMTC</sequence>
<evidence type="ECO:0000256" key="1">
    <source>
        <dbReference type="PROSITE-ProRule" id="PRU00047"/>
    </source>
</evidence>
<dbReference type="AlphaFoldDB" id="A0A6P5EFJ9"/>
<organism evidence="4 5">
    <name type="scientific">Ananas comosus</name>
    <name type="common">Pineapple</name>
    <name type="synonym">Ananas ananas</name>
    <dbReference type="NCBI Taxonomy" id="4615"/>
    <lineage>
        <taxon>Eukaryota</taxon>
        <taxon>Viridiplantae</taxon>
        <taxon>Streptophyta</taxon>
        <taxon>Embryophyta</taxon>
        <taxon>Tracheophyta</taxon>
        <taxon>Spermatophyta</taxon>
        <taxon>Magnoliopsida</taxon>
        <taxon>Liliopsida</taxon>
        <taxon>Poales</taxon>
        <taxon>Bromeliaceae</taxon>
        <taxon>Bromelioideae</taxon>
        <taxon>Ananas</taxon>
    </lineage>
</organism>
<dbReference type="GO" id="GO:0003676">
    <property type="term" value="F:nucleic acid binding"/>
    <property type="evidence" value="ECO:0007669"/>
    <property type="project" value="InterPro"/>
</dbReference>
<feature type="region of interest" description="Disordered" evidence="2">
    <location>
        <begin position="110"/>
        <end position="134"/>
    </location>
</feature>
<keyword evidence="1" id="KW-0863">Zinc-finger</keyword>
<dbReference type="SUPFAM" id="SSF57756">
    <property type="entry name" value="Retrovirus zinc finger-like domains"/>
    <property type="match status" value="1"/>
</dbReference>
<evidence type="ECO:0000259" key="3">
    <source>
        <dbReference type="PROSITE" id="PS50158"/>
    </source>
</evidence>
<dbReference type="InterPro" id="IPR021109">
    <property type="entry name" value="Peptidase_aspartic_dom_sf"/>
</dbReference>
<dbReference type="OrthoDB" id="786680at2759"/>
<evidence type="ECO:0000256" key="2">
    <source>
        <dbReference type="SAM" id="MobiDB-lite"/>
    </source>
</evidence>
<dbReference type="Gene3D" id="4.10.60.10">
    <property type="entry name" value="Zinc finger, CCHC-type"/>
    <property type="match status" value="1"/>
</dbReference>
<dbReference type="GO" id="GO:0008270">
    <property type="term" value="F:zinc ion binding"/>
    <property type="evidence" value="ECO:0007669"/>
    <property type="project" value="UniProtKB-KW"/>
</dbReference>
<dbReference type="InterPro" id="IPR032567">
    <property type="entry name" value="RTL1-rel"/>
</dbReference>
<dbReference type="SUPFAM" id="SSF50630">
    <property type="entry name" value="Acid proteases"/>
    <property type="match status" value="1"/>
</dbReference>
<protein>
    <submittedName>
        <fullName evidence="5">Uncharacterized protein LOC109705703</fullName>
    </submittedName>
</protein>
<keyword evidence="4" id="KW-1185">Reference proteome</keyword>
<dbReference type="Gene3D" id="2.40.70.10">
    <property type="entry name" value="Acid Proteases"/>
    <property type="match status" value="1"/>
</dbReference>
<name>A0A6P5EFJ9_ANACO</name>
<keyword evidence="1" id="KW-0479">Metal-binding</keyword>